<dbReference type="SUPFAM" id="SSF159659">
    <property type="entry name" value="Cgl1923-like"/>
    <property type="match status" value="1"/>
</dbReference>
<feature type="region of interest" description="Disordered" evidence="1">
    <location>
        <begin position="265"/>
        <end position="308"/>
    </location>
</feature>
<accession>A0A381RK38</accession>
<dbReference type="Gene3D" id="3.40.50.10900">
    <property type="entry name" value="PAC-like subunit"/>
    <property type="match status" value="1"/>
</dbReference>
<evidence type="ECO:0000313" key="2">
    <source>
        <dbReference type="EMBL" id="SUZ91594.1"/>
    </source>
</evidence>
<dbReference type="Pfam" id="PF09754">
    <property type="entry name" value="PAC2"/>
    <property type="match status" value="1"/>
</dbReference>
<dbReference type="AlphaFoldDB" id="A0A381RK38"/>
<organism evidence="2">
    <name type="scientific">marine metagenome</name>
    <dbReference type="NCBI Taxonomy" id="408172"/>
    <lineage>
        <taxon>unclassified sequences</taxon>
        <taxon>metagenomes</taxon>
        <taxon>ecological metagenomes</taxon>
    </lineage>
</organism>
<sequence length="308" mass="34886">MRIGAFELNEPLPELRNPHVFAMVRPWVDVGSVGTLTLNRLERFMGSKDLGRLVRPGTFFDFTRYRPNMRLVDGKREVKIPNSIIRYAITDDGPDYLFLHLMEPHSNGEDYTDSVLEVVNHFNVKRYCRLGAMYDAVPHTRPLLVTGSLGDVPQNRPVPNFKVRQSTYQGPTTIMNLLSEGIEKADIESINFMVHLPQYVQLEEDYAGTSRMIEVLSSVYSNIPADLAPVRRGQRQYRELNSTLDRNAELKTLIQQMEAYYDAQLDSEEATTPSESSGEAPASATQLSPEIEQFLSELGGRLDSDPEE</sequence>
<dbReference type="EMBL" id="UINC01001987">
    <property type="protein sequence ID" value="SUZ91594.1"/>
    <property type="molecule type" value="Genomic_DNA"/>
</dbReference>
<name>A0A381RK38_9ZZZZ</name>
<feature type="compositionally biased region" description="Low complexity" evidence="1">
    <location>
        <begin position="273"/>
        <end position="284"/>
    </location>
</feature>
<reference evidence="2" key="1">
    <citation type="submission" date="2018-05" db="EMBL/GenBank/DDBJ databases">
        <authorList>
            <person name="Lanie J.A."/>
            <person name="Ng W.-L."/>
            <person name="Kazmierczak K.M."/>
            <person name="Andrzejewski T.M."/>
            <person name="Davidsen T.M."/>
            <person name="Wayne K.J."/>
            <person name="Tettelin H."/>
            <person name="Glass J.I."/>
            <person name="Rusch D."/>
            <person name="Podicherti R."/>
            <person name="Tsui H.-C.T."/>
            <person name="Winkler M.E."/>
        </authorList>
    </citation>
    <scope>NUCLEOTIDE SEQUENCE</scope>
</reference>
<protein>
    <recommendedName>
        <fullName evidence="3">PAC2 family protein</fullName>
    </recommendedName>
</protein>
<gene>
    <name evidence="2" type="ORF">METZ01_LOCUS44448</name>
</gene>
<evidence type="ECO:0000256" key="1">
    <source>
        <dbReference type="SAM" id="MobiDB-lite"/>
    </source>
</evidence>
<proteinExistence type="predicted"/>
<evidence type="ECO:0008006" key="3">
    <source>
        <dbReference type="Google" id="ProtNLM"/>
    </source>
</evidence>
<dbReference type="InterPro" id="IPR019151">
    <property type="entry name" value="Proteasome_assmbl_chaperone_2"/>
</dbReference>
<dbReference type="InterPro" id="IPR038389">
    <property type="entry name" value="PSMG2_sf"/>
</dbReference>